<dbReference type="Proteomes" id="UP000005238">
    <property type="component" value="Unassembled WGS sequence"/>
</dbReference>
<accession>H3HA45</accession>
<dbReference type="EnsemblProtists" id="Phyra87759">
    <property type="protein sequence ID" value="Phyra87759"/>
    <property type="gene ID" value="Phyra87759"/>
</dbReference>
<dbReference type="AlphaFoldDB" id="H3HA45"/>
<dbReference type="VEuPathDB" id="FungiDB:KRP22_4053"/>
<name>H3HA45_PHYRM</name>
<dbReference type="InParanoid" id="H3HA45"/>
<evidence type="ECO:0000313" key="1">
    <source>
        <dbReference type="EnsemblProtists" id="Phyra87759"/>
    </source>
</evidence>
<keyword evidence="2" id="KW-1185">Reference proteome</keyword>
<organism evidence="1 2">
    <name type="scientific">Phytophthora ramorum</name>
    <name type="common">Sudden oak death agent</name>
    <dbReference type="NCBI Taxonomy" id="164328"/>
    <lineage>
        <taxon>Eukaryota</taxon>
        <taxon>Sar</taxon>
        <taxon>Stramenopiles</taxon>
        <taxon>Oomycota</taxon>
        <taxon>Peronosporomycetes</taxon>
        <taxon>Peronosporales</taxon>
        <taxon>Peronosporaceae</taxon>
        <taxon>Phytophthora</taxon>
    </lineage>
</organism>
<evidence type="ECO:0000313" key="2">
    <source>
        <dbReference type="Proteomes" id="UP000005238"/>
    </source>
</evidence>
<dbReference type="HOGENOM" id="CLU_1699028_0_0_1"/>
<dbReference type="VEuPathDB" id="FungiDB:KRP23_13050"/>
<dbReference type="EMBL" id="DS568330">
    <property type="status" value="NOT_ANNOTATED_CDS"/>
    <property type="molecule type" value="Genomic_DNA"/>
</dbReference>
<reference evidence="1" key="2">
    <citation type="submission" date="2015-06" db="UniProtKB">
        <authorList>
            <consortium name="EnsemblProtists"/>
        </authorList>
    </citation>
    <scope>IDENTIFICATION</scope>
    <source>
        <strain evidence="1">Pr102</strain>
    </source>
</reference>
<reference evidence="2" key="1">
    <citation type="journal article" date="2006" name="Science">
        <title>Phytophthora genome sequences uncover evolutionary origins and mechanisms of pathogenesis.</title>
        <authorList>
            <person name="Tyler B.M."/>
            <person name="Tripathy S."/>
            <person name="Zhang X."/>
            <person name="Dehal P."/>
            <person name="Jiang R.H."/>
            <person name="Aerts A."/>
            <person name="Arredondo F.D."/>
            <person name="Baxter L."/>
            <person name="Bensasson D."/>
            <person name="Beynon J.L."/>
            <person name="Chapman J."/>
            <person name="Damasceno C.M."/>
            <person name="Dorrance A.E."/>
            <person name="Dou D."/>
            <person name="Dickerman A.W."/>
            <person name="Dubchak I.L."/>
            <person name="Garbelotto M."/>
            <person name="Gijzen M."/>
            <person name="Gordon S.G."/>
            <person name="Govers F."/>
            <person name="Grunwald N.J."/>
            <person name="Huang W."/>
            <person name="Ivors K.L."/>
            <person name="Jones R.W."/>
            <person name="Kamoun S."/>
            <person name="Krampis K."/>
            <person name="Lamour K.H."/>
            <person name="Lee M.K."/>
            <person name="McDonald W.H."/>
            <person name="Medina M."/>
            <person name="Meijer H.J."/>
            <person name="Nordberg E.K."/>
            <person name="Maclean D.J."/>
            <person name="Ospina-Giraldo M.D."/>
            <person name="Morris P.F."/>
            <person name="Phuntumart V."/>
            <person name="Putnam N.H."/>
            <person name="Rash S."/>
            <person name="Rose J.K."/>
            <person name="Sakihama Y."/>
            <person name="Salamov A.A."/>
            <person name="Savidor A."/>
            <person name="Scheuring C.F."/>
            <person name="Smith B.M."/>
            <person name="Sobral B.W."/>
            <person name="Terry A."/>
            <person name="Torto-Alalibo T.A."/>
            <person name="Win J."/>
            <person name="Xu Z."/>
            <person name="Zhang H."/>
            <person name="Grigoriev I.V."/>
            <person name="Rokhsar D.S."/>
            <person name="Boore J.L."/>
        </authorList>
    </citation>
    <scope>NUCLEOTIDE SEQUENCE [LARGE SCALE GENOMIC DNA]</scope>
    <source>
        <strain evidence="2">Pr102</strain>
    </source>
</reference>
<sequence>MTSLNRAATTAKLNINGTLEEMASSHFSEASAFPEFSPVEDTLLSEAVPRIQPKDSTLASLNRAAASAELGIDGTLEGAASSHFSESSVFPEFSPMEDTLLSQVLPRIKHKTPVMDAHALAQGELNAGMEQHFCESSDFPEYSAAEEEAMMHKKQ</sequence>
<proteinExistence type="predicted"/>
<protein>
    <submittedName>
        <fullName evidence="1">Uncharacterized protein</fullName>
    </submittedName>
</protein>